<reference evidence="2" key="1">
    <citation type="journal article" date="2016" name="Genome Announc.">
        <title>Draft genomes of two strains of Paenibacillus glucanolyticus with capability to degrade lignocellulose.</title>
        <authorList>
            <person name="Mathews S.L."/>
            <person name="Pawlak J."/>
            <person name="Grunden A.M."/>
        </authorList>
    </citation>
    <scope>NUCLEOTIDE SEQUENCE [LARGE SCALE GENOMIC DNA]</scope>
    <source>
        <strain evidence="2">SLM1</strain>
    </source>
</reference>
<dbReference type="InterPro" id="IPR029063">
    <property type="entry name" value="SAM-dependent_MTases_sf"/>
</dbReference>
<sequence>MAVDQAGVEIQRIQTEHRLKLAEFWGIREGDRILEIGCGQGDTTAVLAYFAGESGFVHGVDTAPPHYGAPVTLGAASERLTQSPLGSRIQIDLETDILSPLLDYEENSFDIVVLSHCSWYFESAEQLEAVLQKARAWGRRLCFAEWDPRITHPEQYPHLLAVLVQAQYEVFKKNSSSNVRTLFTPGQIKGIAEQSGWSVRQEKTFYSPQLQDGLWEVDMTLQSYQSELSDIEKAPSKLVTLIQSEIYLLQEAKLTHGIKPLSTYALCAE</sequence>
<evidence type="ECO:0000313" key="2">
    <source>
        <dbReference type="EMBL" id="KZS47319.1"/>
    </source>
</evidence>
<proteinExistence type="predicted"/>
<dbReference type="Pfam" id="PF13649">
    <property type="entry name" value="Methyltransf_25"/>
    <property type="match status" value="1"/>
</dbReference>
<keyword evidence="2" id="KW-0489">Methyltransferase</keyword>
<evidence type="ECO:0000313" key="3">
    <source>
        <dbReference type="Proteomes" id="UP000076796"/>
    </source>
</evidence>
<organism evidence="2 3">
    <name type="scientific">Paenibacillus glucanolyticus</name>
    <dbReference type="NCBI Taxonomy" id="59843"/>
    <lineage>
        <taxon>Bacteria</taxon>
        <taxon>Bacillati</taxon>
        <taxon>Bacillota</taxon>
        <taxon>Bacilli</taxon>
        <taxon>Bacillales</taxon>
        <taxon>Paenibacillaceae</taxon>
        <taxon>Paenibacillus</taxon>
    </lineage>
</organism>
<accession>A0A163KKY5</accession>
<dbReference type="GO" id="GO:0032259">
    <property type="term" value="P:methylation"/>
    <property type="evidence" value="ECO:0007669"/>
    <property type="project" value="UniProtKB-KW"/>
</dbReference>
<dbReference type="InterPro" id="IPR041698">
    <property type="entry name" value="Methyltransf_25"/>
</dbReference>
<keyword evidence="3" id="KW-1185">Reference proteome</keyword>
<dbReference type="SUPFAM" id="SSF53335">
    <property type="entry name" value="S-adenosyl-L-methionine-dependent methyltransferases"/>
    <property type="match status" value="1"/>
</dbReference>
<gene>
    <name evidence="2" type="ORF">AWU65_15985</name>
</gene>
<dbReference type="CDD" id="cd02440">
    <property type="entry name" value="AdoMet_MTases"/>
    <property type="match status" value="1"/>
</dbReference>
<dbReference type="OrthoDB" id="9777638at2"/>
<evidence type="ECO:0000259" key="1">
    <source>
        <dbReference type="Pfam" id="PF13649"/>
    </source>
</evidence>
<dbReference type="EMBL" id="LWMH01000001">
    <property type="protein sequence ID" value="KZS47319.1"/>
    <property type="molecule type" value="Genomic_DNA"/>
</dbReference>
<dbReference type="AlphaFoldDB" id="A0A163KKY5"/>
<dbReference type="RefSeq" id="WP_063478801.1">
    <property type="nucleotide sequence ID" value="NZ_CP147845.1"/>
</dbReference>
<comment type="caution">
    <text evidence="2">The sequence shown here is derived from an EMBL/GenBank/DDBJ whole genome shotgun (WGS) entry which is preliminary data.</text>
</comment>
<feature type="domain" description="Methyltransferase" evidence="1">
    <location>
        <begin position="33"/>
        <end position="136"/>
    </location>
</feature>
<dbReference type="GO" id="GO:0008168">
    <property type="term" value="F:methyltransferase activity"/>
    <property type="evidence" value="ECO:0007669"/>
    <property type="project" value="UniProtKB-KW"/>
</dbReference>
<dbReference type="Gene3D" id="3.40.50.150">
    <property type="entry name" value="Vaccinia Virus protein VP39"/>
    <property type="match status" value="1"/>
</dbReference>
<dbReference type="STRING" id="59843.A3958_15365"/>
<dbReference type="GeneID" id="97557275"/>
<protein>
    <submittedName>
        <fullName evidence="2">SAM-dependent methyltransferase</fullName>
    </submittedName>
</protein>
<dbReference type="Proteomes" id="UP000076796">
    <property type="component" value="Unassembled WGS sequence"/>
</dbReference>
<keyword evidence="2" id="KW-0808">Transferase</keyword>
<name>A0A163KKY5_9BACL</name>